<dbReference type="Proteomes" id="UP000740926">
    <property type="component" value="Unassembled WGS sequence"/>
</dbReference>
<keyword evidence="4" id="KW-1185">Reference proteome</keyword>
<dbReference type="PANTHER" id="PTHR28089">
    <property type="entry name" value="PROTEIN ZDS1-RELATED"/>
    <property type="match status" value="1"/>
</dbReference>
<evidence type="ECO:0000256" key="1">
    <source>
        <dbReference type="SAM" id="MobiDB-lite"/>
    </source>
</evidence>
<proteinExistence type="predicted"/>
<feature type="region of interest" description="Disordered" evidence="1">
    <location>
        <begin position="153"/>
        <end position="190"/>
    </location>
</feature>
<evidence type="ECO:0000313" key="3">
    <source>
        <dbReference type="EMBL" id="KAG1571793.1"/>
    </source>
</evidence>
<sequence>MNDILKSNNNNTNQQINTNHDLYANLLLSNLLEKEEKEEQAEDEKPIELTNDIIWVPAEKHPKIAPTEFAKFIEAQGANLPVKRAASLQRRNSVLSQSYTLEDDTNELARITFQKRKDDLRESANEDILFDHNSLTENSRMFTPKPDKVLLRRSAFSARGRSKRNNQITRSTSERRPATSTDNWNKSEGVSLYDQPVNMSEWIDLGSASLESDDSSQRGILSRVHDAESQLRSHINNEEEVKEDKKVQNTVKRPSMKRPPPIINEKPVTVEKSVPWFVGLFQSKQGGLTSNNNLQSNALSNFATLFTRSSKPNNTNNSTTAMPKDSSTEDTIVSAAASNKKRKPSRLELPSTTITAPNLYNSNRLPLHVERAIYRLSHLKLAEPKRPLCQQVLISNLMFWYLSIQETILVQNNNSNNDIHRPSFIPKQQQQQQKKPSKMSRFIHAAKRRTQPQTKHIHFEEDDDLPLSHYRS</sequence>
<dbReference type="GO" id="GO:0010971">
    <property type="term" value="P:positive regulation of G2/M transition of mitotic cell cycle"/>
    <property type="evidence" value="ECO:0007669"/>
    <property type="project" value="TreeGrafter"/>
</dbReference>
<dbReference type="InterPro" id="IPR013941">
    <property type="entry name" value="ZDS1_C"/>
</dbReference>
<organism evidence="3 4">
    <name type="scientific">Rhizopus delemar</name>
    <dbReference type="NCBI Taxonomy" id="936053"/>
    <lineage>
        <taxon>Eukaryota</taxon>
        <taxon>Fungi</taxon>
        <taxon>Fungi incertae sedis</taxon>
        <taxon>Mucoromycota</taxon>
        <taxon>Mucoromycotina</taxon>
        <taxon>Mucoromycetes</taxon>
        <taxon>Mucorales</taxon>
        <taxon>Mucorineae</taxon>
        <taxon>Rhizopodaceae</taxon>
        <taxon>Rhizopus</taxon>
    </lineage>
</organism>
<dbReference type="Pfam" id="PF08632">
    <property type="entry name" value="Zds_C"/>
    <property type="match status" value="1"/>
</dbReference>
<evidence type="ECO:0000313" key="4">
    <source>
        <dbReference type="Proteomes" id="UP000740926"/>
    </source>
</evidence>
<feature type="compositionally biased region" description="Low complexity" evidence="1">
    <location>
        <begin position="308"/>
        <end position="320"/>
    </location>
</feature>
<dbReference type="GO" id="GO:0030010">
    <property type="term" value="P:establishment of cell polarity"/>
    <property type="evidence" value="ECO:0007669"/>
    <property type="project" value="TreeGrafter"/>
</dbReference>
<feature type="region of interest" description="Disordered" evidence="1">
    <location>
        <begin position="224"/>
        <end position="263"/>
    </location>
</feature>
<feature type="domain" description="Protein Zds1 C-terminal" evidence="2">
    <location>
        <begin position="354"/>
        <end position="406"/>
    </location>
</feature>
<reference evidence="3 4" key="1">
    <citation type="journal article" date="2020" name="Microb. Genom.">
        <title>Genetic diversity of clinical and environmental Mucorales isolates obtained from an investigation of mucormycosis cases among solid organ transplant recipients.</title>
        <authorList>
            <person name="Nguyen M.H."/>
            <person name="Kaul D."/>
            <person name="Muto C."/>
            <person name="Cheng S.J."/>
            <person name="Richter R.A."/>
            <person name="Bruno V.M."/>
            <person name="Liu G."/>
            <person name="Beyhan S."/>
            <person name="Sundermann A.J."/>
            <person name="Mounaud S."/>
            <person name="Pasculle A.W."/>
            <person name="Nierman W.C."/>
            <person name="Driscoll E."/>
            <person name="Cumbie R."/>
            <person name="Clancy C.J."/>
            <person name="Dupont C.L."/>
        </authorList>
    </citation>
    <scope>NUCLEOTIDE SEQUENCE [LARGE SCALE GENOMIC DNA]</scope>
    <source>
        <strain evidence="3 4">GL24</strain>
    </source>
</reference>
<evidence type="ECO:0000259" key="2">
    <source>
        <dbReference type="SMART" id="SM01327"/>
    </source>
</evidence>
<dbReference type="OMA" id="QNNNTMA"/>
<accession>A0A9P6Z6M0</accession>
<feature type="compositionally biased region" description="Basic and acidic residues" evidence="1">
    <location>
        <begin position="224"/>
        <end position="247"/>
    </location>
</feature>
<dbReference type="AlphaFoldDB" id="A0A9P6Z6M0"/>
<dbReference type="GO" id="GO:0005737">
    <property type="term" value="C:cytoplasm"/>
    <property type="evidence" value="ECO:0007669"/>
    <property type="project" value="TreeGrafter"/>
</dbReference>
<dbReference type="EMBL" id="JAANIU010000508">
    <property type="protein sequence ID" value="KAG1571793.1"/>
    <property type="molecule type" value="Genomic_DNA"/>
</dbReference>
<name>A0A9P6Z6M0_9FUNG</name>
<comment type="caution">
    <text evidence="3">The sequence shown here is derived from an EMBL/GenBank/DDBJ whole genome shotgun (WGS) entry which is preliminary data.</text>
</comment>
<protein>
    <recommendedName>
        <fullName evidence="2">Protein Zds1 C-terminal domain-containing protein</fullName>
    </recommendedName>
</protein>
<gene>
    <name evidence="3" type="ORF">G6F50_004303</name>
</gene>
<dbReference type="InterPro" id="IPR040206">
    <property type="entry name" value="Zds1/2"/>
</dbReference>
<feature type="region of interest" description="Disordered" evidence="1">
    <location>
        <begin position="308"/>
        <end position="331"/>
    </location>
</feature>
<dbReference type="PANTHER" id="PTHR28089:SF1">
    <property type="entry name" value="PROTEIN ZDS1-RELATED"/>
    <property type="match status" value="1"/>
</dbReference>
<dbReference type="SMART" id="SM01327">
    <property type="entry name" value="Zds_C"/>
    <property type="match status" value="1"/>
</dbReference>
<feature type="compositionally biased region" description="Polar residues" evidence="1">
    <location>
        <begin position="178"/>
        <end position="188"/>
    </location>
</feature>
<feature type="region of interest" description="Disordered" evidence="1">
    <location>
        <begin position="419"/>
        <end position="472"/>
    </location>
</feature>